<reference evidence="1 2" key="1">
    <citation type="submission" date="2013-07" db="EMBL/GenBank/DDBJ databases">
        <title>Comparative Genomic and Metabolomic Analysis of Twelve Strains of Pseudoalteromonas luteoviolacea.</title>
        <authorList>
            <person name="Vynne N.G."/>
            <person name="Mansson M."/>
            <person name="Gram L."/>
        </authorList>
    </citation>
    <scope>NUCLEOTIDE SEQUENCE [LARGE SCALE GENOMIC DNA]</scope>
    <source>
        <strain evidence="1 2">DSM 6061</strain>
    </source>
</reference>
<dbReference type="SUPFAM" id="SSF51445">
    <property type="entry name" value="(Trans)glycosidases"/>
    <property type="match status" value="1"/>
</dbReference>
<protein>
    <recommendedName>
        <fullName evidence="3">GH18 domain-containing protein</fullName>
    </recommendedName>
</protein>
<dbReference type="AlphaFoldDB" id="A0A166Y7D3"/>
<keyword evidence="2" id="KW-1185">Reference proteome</keyword>
<comment type="caution">
    <text evidence="1">The sequence shown here is derived from an EMBL/GenBank/DDBJ whole genome shotgun (WGS) entry which is preliminary data.</text>
</comment>
<sequence length="237" mass="26107">MEPKIIGGWSQFWDVPPPSSFSYAIYGMITSLDTLTNPGNKSPHHKPNFTQCDLMWAYGGGGCSPSGYPLENGIADIVNASVNNQWNGVDFDDECYMNTSNIIRVMTQLKSHGIQSNYTFLAGADYVNQGVGVEQIKEIVAANCCERFCLMCYGAEMWSMQDINQYVDKAIKQTIDITGDKSKVILALTPAGLNDDNLKVFLNAVVSNDIGGLFIWEYKNLSPKYLDAIVTTLAIAK</sequence>
<evidence type="ECO:0000313" key="1">
    <source>
        <dbReference type="EMBL" id="KZN41521.1"/>
    </source>
</evidence>
<gene>
    <name evidence="1" type="ORF">N475_10645</name>
</gene>
<dbReference type="InterPro" id="IPR017853">
    <property type="entry name" value="GH"/>
</dbReference>
<accession>A0A166Y7D3</accession>
<proteinExistence type="predicted"/>
<organism evidence="1 2">
    <name type="scientific">Pseudoalteromonas luteoviolacea DSM 6061</name>
    <dbReference type="NCBI Taxonomy" id="1365250"/>
    <lineage>
        <taxon>Bacteria</taxon>
        <taxon>Pseudomonadati</taxon>
        <taxon>Pseudomonadota</taxon>
        <taxon>Gammaproteobacteria</taxon>
        <taxon>Alteromonadales</taxon>
        <taxon>Pseudoalteromonadaceae</taxon>
        <taxon>Pseudoalteromonas</taxon>
    </lineage>
</organism>
<dbReference type="Proteomes" id="UP000076643">
    <property type="component" value="Unassembled WGS sequence"/>
</dbReference>
<dbReference type="EMBL" id="AUYB01000086">
    <property type="protein sequence ID" value="KZN41521.1"/>
    <property type="molecule type" value="Genomic_DNA"/>
</dbReference>
<evidence type="ECO:0008006" key="3">
    <source>
        <dbReference type="Google" id="ProtNLM"/>
    </source>
</evidence>
<dbReference type="RefSeq" id="WP_063364827.1">
    <property type="nucleotide sequence ID" value="NZ_AQHB01000022.1"/>
</dbReference>
<dbReference type="Gene3D" id="3.20.20.80">
    <property type="entry name" value="Glycosidases"/>
    <property type="match status" value="1"/>
</dbReference>
<evidence type="ECO:0000313" key="2">
    <source>
        <dbReference type="Proteomes" id="UP000076643"/>
    </source>
</evidence>
<name>A0A166Y7D3_9GAMM</name>
<dbReference type="PATRIC" id="fig|1365250.3.peg.1202"/>